<reference evidence="1 2" key="1">
    <citation type="submission" date="2020-10" db="EMBL/GenBank/DDBJ databases">
        <title>Phylogeny of dyella-like bacteria.</title>
        <authorList>
            <person name="Fu J."/>
        </authorList>
    </citation>
    <scope>NUCLEOTIDE SEQUENCE [LARGE SCALE GENOMIC DNA]</scope>
    <source>
        <strain evidence="1 2">DHOB09</strain>
    </source>
</reference>
<evidence type="ECO:0000313" key="2">
    <source>
        <dbReference type="Proteomes" id="UP000663181"/>
    </source>
</evidence>
<accession>A0ABX7GZF8</accession>
<evidence type="ECO:0000313" key="1">
    <source>
        <dbReference type="EMBL" id="QRN55209.1"/>
    </source>
</evidence>
<protein>
    <submittedName>
        <fullName evidence="1">Uncharacterized protein</fullName>
    </submittedName>
</protein>
<proteinExistence type="predicted"/>
<dbReference type="Proteomes" id="UP000663181">
    <property type="component" value="Chromosome"/>
</dbReference>
<dbReference type="EMBL" id="CP064030">
    <property type="protein sequence ID" value="QRN55209.1"/>
    <property type="molecule type" value="Genomic_DNA"/>
</dbReference>
<keyword evidence="2" id="KW-1185">Reference proteome</keyword>
<gene>
    <name evidence="1" type="ORF">ISN74_07735</name>
</gene>
<name>A0ABX7GZF8_9GAMM</name>
<dbReference type="RefSeq" id="WP_188798777.1">
    <property type="nucleotide sequence ID" value="NZ_BMIZ01000001.1"/>
</dbReference>
<organism evidence="1 2">
    <name type="scientific">Dyella caseinilytica</name>
    <dbReference type="NCBI Taxonomy" id="1849581"/>
    <lineage>
        <taxon>Bacteria</taxon>
        <taxon>Pseudomonadati</taxon>
        <taxon>Pseudomonadota</taxon>
        <taxon>Gammaproteobacteria</taxon>
        <taxon>Lysobacterales</taxon>
        <taxon>Rhodanobacteraceae</taxon>
        <taxon>Dyella</taxon>
    </lineage>
</organism>
<sequence>MSGNYADSVMTLGKALKIIRELEAQLEALTPFLEDSGSDSDRMKWLSDMTDVSVITACFDIDGGVFLTIEQPSREAVFISTSNHLREAIDKAMNDPRLKP</sequence>